<proteinExistence type="predicted"/>
<evidence type="ECO:0000313" key="1">
    <source>
        <dbReference type="EMBL" id="KZT18587.1"/>
    </source>
</evidence>
<dbReference type="AlphaFoldDB" id="A0A165MNZ2"/>
<keyword evidence="2" id="KW-1185">Reference proteome</keyword>
<gene>
    <name evidence="1" type="ORF">NEOLEDRAFT_1143222</name>
</gene>
<dbReference type="Proteomes" id="UP000076761">
    <property type="component" value="Unassembled WGS sequence"/>
</dbReference>
<organism evidence="1 2">
    <name type="scientific">Neolentinus lepideus HHB14362 ss-1</name>
    <dbReference type="NCBI Taxonomy" id="1314782"/>
    <lineage>
        <taxon>Eukaryota</taxon>
        <taxon>Fungi</taxon>
        <taxon>Dikarya</taxon>
        <taxon>Basidiomycota</taxon>
        <taxon>Agaricomycotina</taxon>
        <taxon>Agaricomycetes</taxon>
        <taxon>Gloeophyllales</taxon>
        <taxon>Gloeophyllaceae</taxon>
        <taxon>Neolentinus</taxon>
    </lineage>
</organism>
<protein>
    <submittedName>
        <fullName evidence="1">Uncharacterized protein</fullName>
    </submittedName>
</protein>
<dbReference type="InParanoid" id="A0A165MNZ2"/>
<sequence length="107" mass="12363">MNRTETRFGRSSSQTAYWVMTRTSSSLGRRTRMGITLLLGRSTAYSDTRVLRRSLGHVRLLLFYLVAAADLIGQSRWKRTSTSIARWYPTSATRTWGTHRLMTRHPI</sequence>
<accession>A0A165MNZ2</accession>
<name>A0A165MNZ2_9AGAM</name>
<dbReference type="EMBL" id="KV425671">
    <property type="protein sequence ID" value="KZT18587.1"/>
    <property type="molecule type" value="Genomic_DNA"/>
</dbReference>
<reference evidence="1 2" key="1">
    <citation type="journal article" date="2016" name="Mol. Biol. Evol.">
        <title>Comparative Genomics of Early-Diverging Mushroom-Forming Fungi Provides Insights into the Origins of Lignocellulose Decay Capabilities.</title>
        <authorList>
            <person name="Nagy L.G."/>
            <person name="Riley R."/>
            <person name="Tritt A."/>
            <person name="Adam C."/>
            <person name="Daum C."/>
            <person name="Floudas D."/>
            <person name="Sun H."/>
            <person name="Yadav J.S."/>
            <person name="Pangilinan J."/>
            <person name="Larsson K.H."/>
            <person name="Matsuura K."/>
            <person name="Barry K."/>
            <person name="Labutti K."/>
            <person name="Kuo R."/>
            <person name="Ohm R.A."/>
            <person name="Bhattacharya S.S."/>
            <person name="Shirouzu T."/>
            <person name="Yoshinaga Y."/>
            <person name="Martin F.M."/>
            <person name="Grigoriev I.V."/>
            <person name="Hibbett D.S."/>
        </authorList>
    </citation>
    <scope>NUCLEOTIDE SEQUENCE [LARGE SCALE GENOMIC DNA]</scope>
    <source>
        <strain evidence="1 2">HHB14362 ss-1</strain>
    </source>
</reference>
<evidence type="ECO:0000313" key="2">
    <source>
        <dbReference type="Proteomes" id="UP000076761"/>
    </source>
</evidence>